<reference evidence="10 11" key="1">
    <citation type="submission" date="2020-11" db="EMBL/GenBank/DDBJ databases">
        <title>Description of Pontivivens ytuae sp. nov. isolated from deep sea sediment of Mariana Trench.</title>
        <authorList>
            <person name="Wang Z."/>
            <person name="Sun Q.-L."/>
            <person name="Xu X.-D."/>
            <person name="Tang Y.-Z."/>
            <person name="Zhang J."/>
        </authorList>
    </citation>
    <scope>NUCLEOTIDE SEQUENCE [LARGE SCALE GENOMIC DNA]</scope>
    <source>
        <strain evidence="10 11">MT2928</strain>
    </source>
</reference>
<proteinExistence type="inferred from homology"/>
<gene>
    <name evidence="10" type="ORF">I0K15_19625</name>
</gene>
<dbReference type="InterPro" id="IPR000297">
    <property type="entry name" value="PPIase_PpiC"/>
</dbReference>
<dbReference type="Proteomes" id="UP000594800">
    <property type="component" value="Chromosome"/>
</dbReference>
<protein>
    <submittedName>
        <fullName evidence="10">SurA N-terminal domain-containing protein</fullName>
    </submittedName>
</protein>
<dbReference type="Pfam" id="PF13624">
    <property type="entry name" value="SurA_N_3"/>
    <property type="match status" value="1"/>
</dbReference>
<evidence type="ECO:0000259" key="9">
    <source>
        <dbReference type="Pfam" id="PF13145"/>
    </source>
</evidence>
<evidence type="ECO:0000256" key="3">
    <source>
        <dbReference type="ARBA" id="ARBA00022692"/>
    </source>
</evidence>
<evidence type="ECO:0000256" key="6">
    <source>
        <dbReference type="ARBA" id="ARBA00023186"/>
    </source>
</evidence>
<evidence type="ECO:0000256" key="8">
    <source>
        <dbReference type="SAM" id="Phobius"/>
    </source>
</evidence>
<sequence length="619" mass="67076">MLSAMRSSKRSFFGWVIIGLLIIGLGAFGFTDILTGGSSQSVARVGKTDVTVTEFRVAFENRINALQRQFGIRIDAATAQNQGIDDAVVAELLRSAAYRDEAARVGLSTPDEAVQEAVLSTPGLANAAGEFDAATYRYFLQQRGLNPARYETLVRQSETVATLQNVVAAGATLPPVAANTLMTFLGEERSIAWALIASDPEAVEDPGDETLQTFLEENEPRYRTPEYRQITFARLIPEELAETIEVSDEELREIYEAEIDRFRQPARRIVERLSFPDEAAAEAARTAIEAGETNLVELAAERGLTSGDISLGLVAERDLDRAAREPVFATDETGIVGPIATDLGPVLYAINAILPASEVSFEDARDDLAREVALQEAGDLAIDENIRAEELIAGGATPQELADETAYTLGTARVARGEAGDVPPEVVAEAFASDLGEDRDQIEVGELNFYAVRVDEIIPPELPPLAEIRADVLADWRDAEALAATMEQAEMLRAELEEGRTLTAIAERDGLIVQEDSEITRDGELGLLPPDLLPQLFEAEPGTPLVVETEAGAALVVLTDITPFDLEGEEAATLREIFTTQTSIDVEQDVAAYFANSIADERGVRINQTVLDQIVQSLR</sequence>
<dbReference type="EMBL" id="CP064942">
    <property type="protein sequence ID" value="QPH53953.1"/>
    <property type="molecule type" value="Genomic_DNA"/>
</dbReference>
<evidence type="ECO:0000313" key="11">
    <source>
        <dbReference type="Proteomes" id="UP000594800"/>
    </source>
</evidence>
<name>A0A7S9LRK5_9RHOB</name>
<feature type="domain" description="PpiC" evidence="9">
    <location>
        <begin position="246"/>
        <end position="366"/>
    </location>
</feature>
<comment type="similarity">
    <text evidence="7">Belongs to the PpiD chaperone family.</text>
</comment>
<evidence type="ECO:0000313" key="10">
    <source>
        <dbReference type="EMBL" id="QPH53953.1"/>
    </source>
</evidence>
<dbReference type="PANTHER" id="PTHR47529">
    <property type="entry name" value="PEPTIDYL-PROLYL CIS-TRANS ISOMERASE D"/>
    <property type="match status" value="1"/>
</dbReference>
<dbReference type="InterPro" id="IPR027304">
    <property type="entry name" value="Trigger_fact/SurA_dom_sf"/>
</dbReference>
<keyword evidence="2" id="KW-1003">Cell membrane</keyword>
<evidence type="ECO:0000256" key="2">
    <source>
        <dbReference type="ARBA" id="ARBA00022475"/>
    </source>
</evidence>
<dbReference type="Pfam" id="PF13145">
    <property type="entry name" value="Rotamase_2"/>
    <property type="match status" value="1"/>
</dbReference>
<keyword evidence="3 8" id="KW-0812">Transmembrane</keyword>
<dbReference type="KEGG" id="poz:I0K15_19625"/>
<comment type="subcellular location">
    <subcellularLocation>
        <location evidence="1">Cell membrane</location>
        <topology evidence="1">Single-pass type II membrane protein</topology>
    </subcellularLocation>
</comment>
<dbReference type="SUPFAM" id="SSF109998">
    <property type="entry name" value="Triger factor/SurA peptide-binding domain-like"/>
    <property type="match status" value="1"/>
</dbReference>
<evidence type="ECO:0000256" key="4">
    <source>
        <dbReference type="ARBA" id="ARBA00022989"/>
    </source>
</evidence>
<accession>A0A7S9LRK5</accession>
<dbReference type="GO" id="GO:0005886">
    <property type="term" value="C:plasma membrane"/>
    <property type="evidence" value="ECO:0007669"/>
    <property type="project" value="UniProtKB-SubCell"/>
</dbReference>
<organism evidence="10 11">
    <name type="scientific">Pontivivens ytuae</name>
    <dbReference type="NCBI Taxonomy" id="2789856"/>
    <lineage>
        <taxon>Bacteria</taxon>
        <taxon>Pseudomonadati</taxon>
        <taxon>Pseudomonadota</taxon>
        <taxon>Alphaproteobacteria</taxon>
        <taxon>Rhodobacterales</taxon>
        <taxon>Paracoccaceae</taxon>
        <taxon>Pontivivens</taxon>
    </lineage>
</organism>
<keyword evidence="5 8" id="KW-0472">Membrane</keyword>
<dbReference type="GO" id="GO:0003755">
    <property type="term" value="F:peptidyl-prolyl cis-trans isomerase activity"/>
    <property type="evidence" value="ECO:0007669"/>
    <property type="project" value="InterPro"/>
</dbReference>
<dbReference type="SUPFAM" id="SSF54534">
    <property type="entry name" value="FKBP-like"/>
    <property type="match status" value="1"/>
</dbReference>
<evidence type="ECO:0000256" key="1">
    <source>
        <dbReference type="ARBA" id="ARBA00004401"/>
    </source>
</evidence>
<dbReference type="PANTHER" id="PTHR47529:SF1">
    <property type="entry name" value="PERIPLASMIC CHAPERONE PPID"/>
    <property type="match status" value="1"/>
</dbReference>
<keyword evidence="4 8" id="KW-1133">Transmembrane helix</keyword>
<dbReference type="InterPro" id="IPR052029">
    <property type="entry name" value="PpiD_chaperone"/>
</dbReference>
<dbReference type="AlphaFoldDB" id="A0A7S9LRK5"/>
<evidence type="ECO:0000256" key="7">
    <source>
        <dbReference type="ARBA" id="ARBA00038408"/>
    </source>
</evidence>
<evidence type="ECO:0000256" key="5">
    <source>
        <dbReference type="ARBA" id="ARBA00023136"/>
    </source>
</evidence>
<keyword evidence="11" id="KW-1185">Reference proteome</keyword>
<feature type="transmembrane region" description="Helical" evidence="8">
    <location>
        <begin position="12"/>
        <end position="30"/>
    </location>
</feature>
<keyword evidence="6" id="KW-0143">Chaperone</keyword>